<evidence type="ECO:0000256" key="1">
    <source>
        <dbReference type="SAM" id="MobiDB-lite"/>
    </source>
</evidence>
<name>A0A7X0HH77_9ACTN</name>
<evidence type="ECO:0000313" key="2">
    <source>
        <dbReference type="EMBL" id="MBB6436118.1"/>
    </source>
</evidence>
<feature type="region of interest" description="Disordered" evidence="1">
    <location>
        <begin position="35"/>
        <end position="77"/>
    </location>
</feature>
<dbReference type="AlphaFoldDB" id="A0A7X0HH77"/>
<proteinExistence type="predicted"/>
<evidence type="ECO:0000313" key="3">
    <source>
        <dbReference type="Proteomes" id="UP000540423"/>
    </source>
</evidence>
<dbReference type="EMBL" id="JACHEM010000005">
    <property type="protein sequence ID" value="MBB6436118.1"/>
    <property type="molecule type" value="Genomic_DNA"/>
</dbReference>
<protein>
    <submittedName>
        <fullName evidence="2">Uncharacterized protein</fullName>
    </submittedName>
</protein>
<accession>A0A7X0HH77</accession>
<gene>
    <name evidence="2" type="ORF">HNQ79_002581</name>
</gene>
<reference evidence="2 3" key="1">
    <citation type="submission" date="2020-08" db="EMBL/GenBank/DDBJ databases">
        <title>Genomic Encyclopedia of Type Strains, Phase IV (KMG-IV): sequencing the most valuable type-strain genomes for metagenomic binning, comparative biology and taxonomic classification.</title>
        <authorList>
            <person name="Goeker M."/>
        </authorList>
    </citation>
    <scope>NUCLEOTIDE SEQUENCE [LARGE SCALE GENOMIC DNA]</scope>
    <source>
        <strain evidence="2 3">DSM 40141</strain>
    </source>
</reference>
<sequence>MRALRVGLWGFCLVGSVAPAGFLQPRIWNPLSTEQQERLSNAGRPAPWVEREGTGRPVPHGRSEEIPVDGKTERMVV</sequence>
<feature type="compositionally biased region" description="Basic and acidic residues" evidence="1">
    <location>
        <begin position="61"/>
        <end position="77"/>
    </location>
</feature>
<dbReference type="Proteomes" id="UP000540423">
    <property type="component" value="Unassembled WGS sequence"/>
</dbReference>
<organism evidence="2 3">
    <name type="scientific">Streptomyces candidus</name>
    <dbReference type="NCBI Taxonomy" id="67283"/>
    <lineage>
        <taxon>Bacteria</taxon>
        <taxon>Bacillati</taxon>
        <taxon>Actinomycetota</taxon>
        <taxon>Actinomycetes</taxon>
        <taxon>Kitasatosporales</taxon>
        <taxon>Streptomycetaceae</taxon>
        <taxon>Streptomyces</taxon>
    </lineage>
</organism>
<keyword evidence="3" id="KW-1185">Reference proteome</keyword>
<comment type="caution">
    <text evidence="2">The sequence shown here is derived from an EMBL/GenBank/DDBJ whole genome shotgun (WGS) entry which is preliminary data.</text>
</comment>